<feature type="domain" description="YdhG-like" evidence="1">
    <location>
        <begin position="22"/>
        <end position="120"/>
    </location>
</feature>
<gene>
    <name evidence="2" type="ORF">F4Y42_18025</name>
</gene>
<sequence length="129" mass="14342">MTKAKIGTFEELLQLTEETIRPIAIALRETVFQVDRNACEVVRLGDRAATYGVGPRKMLDGYAYILPHKKWVNLGFYQGVDLADPAGLLEGTGAKMRHVKIRSVDDANKSEVQALISQALDKRRETLGI</sequence>
<reference evidence="2" key="1">
    <citation type="submission" date="2019-09" db="EMBL/GenBank/DDBJ databases">
        <title>Characterisation of the sponge microbiome using genome-centric metagenomics.</title>
        <authorList>
            <person name="Engelberts J.P."/>
            <person name="Robbins S.J."/>
            <person name="De Goeij J.M."/>
            <person name="Aranda M."/>
            <person name="Bell S.C."/>
            <person name="Webster N.S."/>
        </authorList>
    </citation>
    <scope>NUCLEOTIDE SEQUENCE</scope>
    <source>
        <strain evidence="2">SB0664_bin_27</strain>
    </source>
</reference>
<evidence type="ECO:0000259" key="1">
    <source>
        <dbReference type="Pfam" id="PF08818"/>
    </source>
</evidence>
<dbReference type="Pfam" id="PF08818">
    <property type="entry name" value="DUF1801"/>
    <property type="match status" value="1"/>
</dbReference>
<comment type="caution">
    <text evidence="2">The sequence shown here is derived from an EMBL/GenBank/DDBJ whole genome shotgun (WGS) entry which is preliminary data.</text>
</comment>
<dbReference type="SUPFAM" id="SSF159888">
    <property type="entry name" value="YdhG-like"/>
    <property type="match status" value="1"/>
</dbReference>
<name>A0A6B0YXJ0_9CHLR</name>
<dbReference type="InterPro" id="IPR014922">
    <property type="entry name" value="YdhG-like"/>
</dbReference>
<protein>
    <submittedName>
        <fullName evidence="2">DUF1801 domain-containing protein</fullName>
    </submittedName>
</protein>
<proteinExistence type="predicted"/>
<dbReference type="EMBL" id="VXRG01000146">
    <property type="protein sequence ID" value="MXY95343.1"/>
    <property type="molecule type" value="Genomic_DNA"/>
</dbReference>
<accession>A0A6B0YXJ0</accession>
<organism evidence="2">
    <name type="scientific">Caldilineaceae bacterium SB0664_bin_27</name>
    <dbReference type="NCBI Taxonomy" id="2605260"/>
    <lineage>
        <taxon>Bacteria</taxon>
        <taxon>Bacillati</taxon>
        <taxon>Chloroflexota</taxon>
        <taxon>Caldilineae</taxon>
        <taxon>Caldilineales</taxon>
        <taxon>Caldilineaceae</taxon>
    </lineage>
</organism>
<evidence type="ECO:0000313" key="2">
    <source>
        <dbReference type="EMBL" id="MXY95343.1"/>
    </source>
</evidence>
<dbReference type="AlphaFoldDB" id="A0A6B0YXJ0"/>